<dbReference type="EMBL" id="CP009389">
    <property type="protein sequence ID" value="AIN97819.1"/>
    <property type="molecule type" value="Genomic_DNA"/>
</dbReference>
<gene>
    <name evidence="1" type="ORF">LPMP_203240</name>
</gene>
<name>A0A088RRH2_LEIPA</name>
<dbReference type="GeneID" id="22574535"/>
<dbReference type="OrthoDB" id="272364at2759"/>
<organism evidence="1 2">
    <name type="scientific">Leishmania panamensis</name>
    <dbReference type="NCBI Taxonomy" id="5679"/>
    <lineage>
        <taxon>Eukaryota</taxon>
        <taxon>Discoba</taxon>
        <taxon>Euglenozoa</taxon>
        <taxon>Kinetoplastea</taxon>
        <taxon>Metakinetoplastina</taxon>
        <taxon>Trypanosomatida</taxon>
        <taxon>Trypanosomatidae</taxon>
        <taxon>Leishmaniinae</taxon>
        <taxon>Leishmania</taxon>
        <taxon>Leishmania guyanensis species complex</taxon>
    </lineage>
</organism>
<protein>
    <submittedName>
        <fullName evidence="1">Uncharacterized protein</fullName>
    </submittedName>
</protein>
<accession>A0A088RRH2</accession>
<sequence>MLCEEQLLELLWGEAKQQSQNAATLTHNIGVAFRYLETPWGDKAKQIIGALITLNAGSMHTTIWAALFQQLRETDKLTIKVYILKQFANVCWTVPTTQTENAFRAFAIEVRPMLADIQVVVNATFQKSFIITIKFFRSFAEKRLSSELFDTLYRDLTEWKRSDGLRAAASVIAIMADENPGCPPPEQLLFQARHELECFTLAILLDALVSLEVAPGRILDKQRIAAFCDELDGIIEKILAAPQLNEKVVPLCVNAYRRLKQVRHSWEPAAVKPFTHLILNALAQTKTNKLLFCPFLHFLQETSYSWWQSSNILWLLTDSGDPFVRADAYAALATTIRVIDVSEQRLLLADLIEKLRFSIEEQCSCTTVAILKFVKRLLLHTHFPPTTEELYLLKLLHLCRRHGKGLHHDVPAQLELLNLFLCVNVASDSLVVFARELFLVSPHRMVAERAFYVLCRFSRQMFLDSGMLTSGQYNNDSDYLEAVTQVRHEEPFESELISSIFINRAKGLFSCMYARLCTFAENEAKQHASCIIVCDAVKELCATTAVDVLCNVFFKHTMLSLLSELLVSQDAIPSDVYVSLVQACAACLHGSDPDICEDAHLLSTLVQHSWGVIVACATALFSSLAPAPVSPSWRFFRTDSLSQACHDLILTCRDIVLSNEVAFYDTIFHEILSSNIQLLTSCISLLRNAPIFVAELRDSVCYWLECCIALSFCVPKWVLRLLTVVLEVATVGLHRRPQRAETTQCLLLSVVRTCHRMVKQVINMDFLLCCQEICEFLLFFVLQDAEDEGFLFRELIANNWTLVLDLFSFCERIVIRLHSDNAADAFAAVLDVLLALCDSVYSSQLTCVIPHCSFEALLQALHKTAYFSQKRHCLRVISRILAAFDTNESIEGELHNCFSGNSNDIDFFERFDRFVELWNASSAQAQDHFKAMLGSSHRVENLVCAAAVDEQCIPKAVEAALVTSVAREVLGVLLIIVREAKAETLSPLLFVVSDAVFGESDGLLKAIICSYRWGWYGGQQTIQMLSCGVWRTLNTSLSLHLKLLSEVFQKDRSECVRCERCLRVANECASSLSFWQLCLGETSAEMLPHETEKSFSAIRLAEVLQLRNTSVLECIRLFCDHESNIATAFCFSNIRLLGAFFSTGVVCKMPSWDPLPLLRLLHLCVRDAKDSPVESELSEWLQLSCWLLFDQVLLSSAPQTIGVVNGKQSAEALMSVELATVLIQLSNLFFCSTAKSVEDVAICVVRYAMRNATVFTMGDISERLFWMIVRHCIYEVWTAITEETVVPMRDPEMVAFLCRAHVKVGLPLSVQREIHALFTPQLLLYGNTGSEFEDDSLRCVLWLVGNFASNDVHPSVYRGASSLLHASESTDTADSGAKPSGRQVLKSLPVAEHNLSQDDARSLSVAIHRVTAQLAQRVLSNTAGATPTNVLDALDVLCNLARHASAKTRHPARLLSNDVGLGQVYRTACDFMETFPLLSADASLDPPSHCLNYLLGQLPRERRTNNIPDALCLNIMVSLLSILLQAWLQESAADSAPPAQLPCALALHLPYLLRSDLPSYICALQCLRNLSVRGAAPEVKAIYDVALPRLMEDLVDARWGAVVSGCWYEVLVDCLGCVPGALRDGDRQLSRRIWEGLWRGAGSIELSCNQHLSERVQQSLQQVIKGLTLESAQWELCRLVVLDSGLQRRRMVATPVATSTFLTEPSVEVYFWLARELQERTWRSLLLQTQSAFVHHGAAVLNADSSRSLAFEFEKAVVLVHESPNERGEFATGKEVVCIVAERVRDSLFSTTDAVLAALNRFDFSGIIQRRSVLHELAKMMVRSSNVSQTSDSSNPSWAEVYFDVLYERAAWHDEGLWVACALATAAAGKTQLSWSKRVLASLIPASSSAWKRELMRRIAQRAKISGAQQEARQFFADASERLSALQRPPPLWKRELLAAVLFVFSS</sequence>
<proteinExistence type="predicted"/>
<dbReference type="RefSeq" id="XP_010698526.1">
    <property type="nucleotide sequence ID" value="XM_010700224.1"/>
</dbReference>
<dbReference type="Proteomes" id="UP000063063">
    <property type="component" value="Chromosome 20"/>
</dbReference>
<evidence type="ECO:0000313" key="2">
    <source>
        <dbReference type="Proteomes" id="UP000063063"/>
    </source>
</evidence>
<keyword evidence="2" id="KW-1185">Reference proteome</keyword>
<evidence type="ECO:0000313" key="1">
    <source>
        <dbReference type="EMBL" id="AIN97819.1"/>
    </source>
</evidence>
<reference evidence="1 2" key="1">
    <citation type="journal article" date="2015" name="Sci. Rep.">
        <title>The genome of Leishmania panamensis: insights into genomics of the L. (Viannia) subgenus.</title>
        <authorList>
            <person name="Llanes A."/>
            <person name="Restrepo C.M."/>
            <person name="Vecchio G.D."/>
            <person name="Anguizola F.J."/>
            <person name="Lleonart R."/>
        </authorList>
    </citation>
    <scope>NUCLEOTIDE SEQUENCE [LARGE SCALE GENOMIC DNA]</scope>
    <source>
        <strain evidence="1 2">MHOM/PA/94/PSC-1</strain>
    </source>
</reference>
<dbReference type="VEuPathDB" id="TriTrypDB:LPAL13_200038800"/>
<dbReference type="eggNOG" id="ENOG502S0W4">
    <property type="taxonomic scope" value="Eukaryota"/>
</dbReference>
<dbReference type="VEuPathDB" id="TriTrypDB:LPMP_203240"/>
<dbReference type="KEGG" id="lpan:LPMP_203240"/>